<feature type="compositionally biased region" description="Polar residues" evidence="1">
    <location>
        <begin position="1"/>
        <end position="10"/>
    </location>
</feature>
<dbReference type="RefSeq" id="WP_186243606.1">
    <property type="nucleotide sequence ID" value="NZ_OCTY01000002.1"/>
</dbReference>
<dbReference type="AlphaFoldDB" id="A0A7Z7ILN2"/>
<comment type="caution">
    <text evidence="2">The sequence shown here is derived from an EMBL/GenBank/DDBJ whole genome shotgun (WGS) entry which is preliminary data.</text>
</comment>
<feature type="compositionally biased region" description="Basic and acidic residues" evidence="1">
    <location>
        <begin position="11"/>
        <end position="21"/>
    </location>
</feature>
<evidence type="ECO:0000256" key="1">
    <source>
        <dbReference type="SAM" id="MobiDB-lite"/>
    </source>
</evidence>
<proteinExistence type="predicted"/>
<dbReference type="EMBL" id="OCTY01000002">
    <property type="protein sequence ID" value="SOJ55867.1"/>
    <property type="molecule type" value="Genomic_DNA"/>
</dbReference>
<reference evidence="2 3" key="1">
    <citation type="submission" date="2017-10" db="EMBL/GenBank/DDBJ databases">
        <authorList>
            <consortium name="Urmite Genomes"/>
        </authorList>
    </citation>
    <scope>NUCLEOTIDE SEQUENCE [LARGE SCALE GENOMIC DNA]</scope>
    <source>
        <strain evidence="2 3">FB-527</strain>
    </source>
</reference>
<feature type="region of interest" description="Disordered" evidence="1">
    <location>
        <begin position="1"/>
        <end position="56"/>
    </location>
</feature>
<name>A0A7Z7ILN2_9MYCO</name>
<keyword evidence="3" id="KW-1185">Reference proteome</keyword>
<evidence type="ECO:0000313" key="2">
    <source>
        <dbReference type="EMBL" id="SOJ55867.1"/>
    </source>
</evidence>
<evidence type="ECO:0000313" key="3">
    <source>
        <dbReference type="Proteomes" id="UP000554965"/>
    </source>
</evidence>
<organism evidence="2 3">
    <name type="scientific">Mycobacterium simulans</name>
    <dbReference type="NCBI Taxonomy" id="627089"/>
    <lineage>
        <taxon>Bacteria</taxon>
        <taxon>Bacillati</taxon>
        <taxon>Actinomycetota</taxon>
        <taxon>Actinomycetes</taxon>
        <taxon>Mycobacteriales</taxon>
        <taxon>Mycobacteriaceae</taxon>
        <taxon>Mycobacterium</taxon>
    </lineage>
</organism>
<dbReference type="Proteomes" id="UP000554965">
    <property type="component" value="Unassembled WGS sequence"/>
</dbReference>
<gene>
    <name evidence="2" type="ORF">MSIMFB_03347</name>
</gene>
<protein>
    <submittedName>
        <fullName evidence="2">Uncharacterized protein</fullName>
    </submittedName>
</protein>
<sequence length="56" mass="5655">MATGRWLTNLSRDHLGDDGGHARLINNTGTAVTGGNGGITQGRSRGLPFGTPGAHG</sequence>
<accession>A0A7Z7ILN2</accession>